<name>A0A438AL22_9RHOB</name>
<protein>
    <submittedName>
        <fullName evidence="3">OpgC domain-containing protein</fullName>
    </submittedName>
</protein>
<evidence type="ECO:0000313" key="4">
    <source>
        <dbReference type="Proteomes" id="UP000285908"/>
    </source>
</evidence>
<feature type="compositionally biased region" description="Basic and acidic residues" evidence="1">
    <location>
        <begin position="66"/>
        <end position="88"/>
    </location>
</feature>
<reference evidence="3 4" key="1">
    <citation type="submission" date="2018-11" db="EMBL/GenBank/DDBJ databases">
        <title>Mesobaculum littorinae gen. nov., sp. nov., isolated from Littorina scabra that represents a novel genus of the order Rhodobacteraceae.</title>
        <authorList>
            <person name="Li F."/>
        </authorList>
    </citation>
    <scope>NUCLEOTIDE SEQUENCE [LARGE SCALE GENOMIC DNA]</scope>
    <source>
        <strain evidence="3 4">M0103</strain>
    </source>
</reference>
<gene>
    <name evidence="3" type="ORF">EKE94_01165</name>
</gene>
<feature type="transmembrane region" description="Helical" evidence="2">
    <location>
        <begin position="252"/>
        <end position="273"/>
    </location>
</feature>
<dbReference type="PANTHER" id="PTHR38592">
    <property type="entry name" value="BLL4819 PROTEIN"/>
    <property type="match status" value="1"/>
</dbReference>
<keyword evidence="2" id="KW-0472">Membrane</keyword>
<keyword evidence="2" id="KW-1133">Transmembrane helix</keyword>
<dbReference type="InterPro" id="IPR014550">
    <property type="entry name" value="UCP028704_OpgC"/>
</dbReference>
<proteinExistence type="predicted"/>
<dbReference type="EMBL" id="RQXX01000001">
    <property type="protein sequence ID" value="RVV99334.1"/>
    <property type="molecule type" value="Genomic_DNA"/>
</dbReference>
<dbReference type="Pfam" id="PF10129">
    <property type="entry name" value="OpgC_C"/>
    <property type="match status" value="1"/>
</dbReference>
<feature type="transmembrane region" description="Helical" evidence="2">
    <location>
        <begin position="392"/>
        <end position="412"/>
    </location>
</feature>
<feature type="transmembrane region" description="Helical" evidence="2">
    <location>
        <begin position="196"/>
        <end position="217"/>
    </location>
</feature>
<evidence type="ECO:0000256" key="1">
    <source>
        <dbReference type="SAM" id="MobiDB-lite"/>
    </source>
</evidence>
<evidence type="ECO:0000256" key="2">
    <source>
        <dbReference type="SAM" id="Phobius"/>
    </source>
</evidence>
<sequence length="486" mass="52982">MLRATPRTGIRPPPRQSRPESPCVSDTSIARAPGEGAASQTDPQTTSSQRPAFESGASSPAGTRSPADRDDGSPDGCSEDRSRDRLGDGARAASADDGGSGAGGAERFENSLVVRAVTGGRDARIDVFRGLALAMIYINHVPQTIYDEITSRNFGFSDAAELFVFLSGTSAGLAYSRYFRSGPLWPGLSRIWGRAWTLYLVHLFILVWVLALAAAVARWGGDPDMLWRDNMQYFGIDPTAFLMGLPSLTHQLGYVNILPLYIVLLLIAPLPIIAGLRAPWLTILGSGIVWAVCDQFRINLPNFPTPGGWFFNPLAWQFLFTIGLMTGIALKDGRRLVPRHPALIGLSGAIVLGALLWMKWKTLGYAANSGLRWLAQHGAPYWVRNFDKTFLAVPRLVHILAAAYFFSALPIVRRICGSPWLRFFDVLGRHALPVFAAGTLLSFAARAVRELTPPSLLLDTALIAAGLLALWLLAEIYDRVRMARAK</sequence>
<feature type="transmembrane region" description="Helical" evidence="2">
    <location>
        <begin position="424"/>
        <end position="444"/>
    </location>
</feature>
<feature type="transmembrane region" description="Helical" evidence="2">
    <location>
        <begin position="310"/>
        <end position="330"/>
    </location>
</feature>
<keyword evidence="4" id="KW-1185">Reference proteome</keyword>
<organism evidence="3 4">
    <name type="scientific">Mesobaculum littorinae</name>
    <dbReference type="NCBI Taxonomy" id="2486419"/>
    <lineage>
        <taxon>Bacteria</taxon>
        <taxon>Pseudomonadati</taxon>
        <taxon>Pseudomonadota</taxon>
        <taxon>Alphaproteobacteria</taxon>
        <taxon>Rhodobacterales</taxon>
        <taxon>Roseobacteraceae</taxon>
        <taxon>Mesobaculum</taxon>
    </lineage>
</organism>
<feature type="transmembrane region" description="Helical" evidence="2">
    <location>
        <begin position="456"/>
        <end position="477"/>
    </location>
</feature>
<comment type="caution">
    <text evidence="3">The sequence shown here is derived from an EMBL/GenBank/DDBJ whole genome shotgun (WGS) entry which is preliminary data.</text>
</comment>
<dbReference type="Proteomes" id="UP000285908">
    <property type="component" value="Unassembled WGS sequence"/>
</dbReference>
<feature type="transmembrane region" description="Helical" evidence="2">
    <location>
        <begin position="342"/>
        <end position="360"/>
    </location>
</feature>
<feature type="region of interest" description="Disordered" evidence="1">
    <location>
        <begin position="1"/>
        <end position="104"/>
    </location>
</feature>
<dbReference type="AlphaFoldDB" id="A0A438AL22"/>
<keyword evidence="2" id="KW-0812">Transmembrane</keyword>
<dbReference type="PANTHER" id="PTHR38592:SF3">
    <property type="entry name" value="BLL4819 PROTEIN"/>
    <property type="match status" value="1"/>
</dbReference>
<accession>A0A438AL22</accession>
<feature type="compositionally biased region" description="Polar residues" evidence="1">
    <location>
        <begin position="38"/>
        <end position="62"/>
    </location>
</feature>
<dbReference type="OrthoDB" id="9775975at2"/>
<feature type="transmembrane region" description="Helical" evidence="2">
    <location>
        <begin position="280"/>
        <end position="298"/>
    </location>
</feature>
<evidence type="ECO:0000313" key="3">
    <source>
        <dbReference type="EMBL" id="RVV99334.1"/>
    </source>
</evidence>